<dbReference type="Pfam" id="PF01943">
    <property type="entry name" value="Polysacc_synt"/>
    <property type="match status" value="1"/>
</dbReference>
<feature type="transmembrane region" description="Helical" evidence="6">
    <location>
        <begin position="235"/>
        <end position="254"/>
    </location>
</feature>
<protein>
    <submittedName>
        <fullName evidence="7">Oligosaccharide flippase family protein</fullName>
    </submittedName>
</protein>
<keyword evidence="4 6" id="KW-1133">Transmembrane helix</keyword>
<proteinExistence type="predicted"/>
<feature type="transmembrane region" description="Helical" evidence="6">
    <location>
        <begin position="21"/>
        <end position="44"/>
    </location>
</feature>
<evidence type="ECO:0000256" key="3">
    <source>
        <dbReference type="ARBA" id="ARBA00022692"/>
    </source>
</evidence>
<feature type="transmembrane region" description="Helical" evidence="6">
    <location>
        <begin position="330"/>
        <end position="355"/>
    </location>
</feature>
<comment type="subcellular location">
    <subcellularLocation>
        <location evidence="1">Cell membrane</location>
        <topology evidence="1">Multi-pass membrane protein</topology>
    </subcellularLocation>
</comment>
<keyword evidence="3 6" id="KW-0812">Transmembrane</keyword>
<gene>
    <name evidence="7" type="ORF">IAC51_06565</name>
</gene>
<accession>A0A940IF67</accession>
<feature type="transmembrane region" description="Helical" evidence="6">
    <location>
        <begin position="297"/>
        <end position="318"/>
    </location>
</feature>
<feature type="transmembrane region" description="Helical" evidence="6">
    <location>
        <begin position="367"/>
        <end position="385"/>
    </location>
</feature>
<evidence type="ECO:0000256" key="4">
    <source>
        <dbReference type="ARBA" id="ARBA00022989"/>
    </source>
</evidence>
<evidence type="ECO:0000313" key="8">
    <source>
        <dbReference type="Proteomes" id="UP000712007"/>
    </source>
</evidence>
<comment type="caution">
    <text evidence="7">The sequence shown here is derived from an EMBL/GenBank/DDBJ whole genome shotgun (WGS) entry which is preliminary data.</text>
</comment>
<name>A0A940IF67_9BACT</name>
<dbReference type="EMBL" id="JADIMV010000112">
    <property type="protein sequence ID" value="MBO8440297.1"/>
    <property type="molecule type" value="Genomic_DNA"/>
</dbReference>
<organism evidence="7 8">
    <name type="scientific">Candidatus Aphodosoma intestinipullorum</name>
    <dbReference type="NCBI Taxonomy" id="2840674"/>
    <lineage>
        <taxon>Bacteria</taxon>
        <taxon>Pseudomonadati</taxon>
        <taxon>Bacteroidota</taxon>
        <taxon>Bacteroidia</taxon>
        <taxon>Bacteroidales</taxon>
        <taxon>Candidatus Aphodosoma</taxon>
    </lineage>
</organism>
<feature type="transmembrane region" description="Helical" evidence="6">
    <location>
        <begin position="56"/>
        <end position="79"/>
    </location>
</feature>
<evidence type="ECO:0000313" key="7">
    <source>
        <dbReference type="EMBL" id="MBO8440297.1"/>
    </source>
</evidence>
<dbReference type="PANTHER" id="PTHR30250:SF11">
    <property type="entry name" value="O-ANTIGEN TRANSPORTER-RELATED"/>
    <property type="match status" value="1"/>
</dbReference>
<reference evidence="7" key="2">
    <citation type="journal article" date="2021" name="PeerJ">
        <title>Extensive microbial diversity within the chicken gut microbiome revealed by metagenomics and culture.</title>
        <authorList>
            <person name="Gilroy R."/>
            <person name="Ravi A."/>
            <person name="Getino M."/>
            <person name="Pursley I."/>
            <person name="Horton D.L."/>
            <person name="Alikhan N.F."/>
            <person name="Baker D."/>
            <person name="Gharbi K."/>
            <person name="Hall N."/>
            <person name="Watson M."/>
            <person name="Adriaenssens E.M."/>
            <person name="Foster-Nyarko E."/>
            <person name="Jarju S."/>
            <person name="Secka A."/>
            <person name="Antonio M."/>
            <person name="Oren A."/>
            <person name="Chaudhuri R.R."/>
            <person name="La Ragione R."/>
            <person name="Hildebrand F."/>
            <person name="Pallen M.J."/>
        </authorList>
    </citation>
    <scope>NUCLEOTIDE SEQUENCE</scope>
    <source>
        <strain evidence="7">3924</strain>
    </source>
</reference>
<sequence length="419" mass="47445">MNIGRRIRGVRGSHNAKVLMSNFVSLSLLQVANYVFPLVTLPYLTRVVGVENFGRIAFAQAVIVWFQAIVDYGFIYSSVRDIAKCREDIKRVSVIYSNVMWARFLLTGVSLALLSLAVLFIPVFRENSLILFLTFFTVIGHAMFPEWLFQAFERMTYVTVLNVLTKLIFTVMVFLVIKSEGDYYLQPILMSLGYVCSGVISFYIISRWGIRFLAPDLRQIVEAIKRNTDLFINQIVPNLYSNLSVILLGVFHGQTANGIFDLGRKFNNVALGFLSVISRVFFPFLSRNPNRHRIFGVLQIGVSCIMAISLFIFAPLIIDVFFTANYKESVVVIRVLSISIIAQSLLNVYGTNYLILKGYEKEMRISTLQASIVGLLIAVPCVYYFSYIGVAITIAFSMCLMALLVVRRYGIIKQISDEK</sequence>
<keyword evidence="5 6" id="KW-0472">Membrane</keyword>
<dbReference type="PANTHER" id="PTHR30250">
    <property type="entry name" value="PST FAMILY PREDICTED COLANIC ACID TRANSPORTER"/>
    <property type="match status" value="1"/>
</dbReference>
<evidence type="ECO:0000256" key="1">
    <source>
        <dbReference type="ARBA" id="ARBA00004651"/>
    </source>
</evidence>
<evidence type="ECO:0000256" key="2">
    <source>
        <dbReference type="ARBA" id="ARBA00022475"/>
    </source>
</evidence>
<feature type="transmembrane region" description="Helical" evidence="6">
    <location>
        <begin position="100"/>
        <end position="123"/>
    </location>
</feature>
<dbReference type="GO" id="GO:0005886">
    <property type="term" value="C:plasma membrane"/>
    <property type="evidence" value="ECO:0007669"/>
    <property type="project" value="UniProtKB-SubCell"/>
</dbReference>
<keyword evidence="2" id="KW-1003">Cell membrane</keyword>
<dbReference type="InterPro" id="IPR050833">
    <property type="entry name" value="Poly_Biosynth_Transport"/>
</dbReference>
<dbReference type="InterPro" id="IPR002797">
    <property type="entry name" value="Polysacc_synth"/>
</dbReference>
<dbReference type="AlphaFoldDB" id="A0A940IF67"/>
<reference evidence="7" key="1">
    <citation type="submission" date="2020-10" db="EMBL/GenBank/DDBJ databases">
        <authorList>
            <person name="Gilroy R."/>
        </authorList>
    </citation>
    <scope>NUCLEOTIDE SEQUENCE</scope>
    <source>
        <strain evidence="7">3924</strain>
    </source>
</reference>
<evidence type="ECO:0000256" key="6">
    <source>
        <dbReference type="SAM" id="Phobius"/>
    </source>
</evidence>
<feature type="transmembrane region" description="Helical" evidence="6">
    <location>
        <begin position="183"/>
        <end position="205"/>
    </location>
</feature>
<evidence type="ECO:0000256" key="5">
    <source>
        <dbReference type="ARBA" id="ARBA00023136"/>
    </source>
</evidence>
<feature type="transmembrane region" description="Helical" evidence="6">
    <location>
        <begin position="129"/>
        <end position="149"/>
    </location>
</feature>
<feature type="transmembrane region" description="Helical" evidence="6">
    <location>
        <begin position="156"/>
        <end position="177"/>
    </location>
</feature>
<dbReference type="Proteomes" id="UP000712007">
    <property type="component" value="Unassembled WGS sequence"/>
</dbReference>